<gene>
    <name evidence="2" type="ORF">KSX_32110</name>
</gene>
<dbReference type="InterPro" id="IPR008538">
    <property type="entry name" value="Uma2"/>
</dbReference>
<dbReference type="PANTHER" id="PTHR36558:SF1">
    <property type="entry name" value="RESTRICTION ENDONUCLEASE DOMAIN-CONTAINING PROTEIN-RELATED"/>
    <property type="match status" value="1"/>
</dbReference>
<dbReference type="AlphaFoldDB" id="A0A8J3I2X5"/>
<dbReference type="CDD" id="cd06260">
    <property type="entry name" value="DUF820-like"/>
    <property type="match status" value="1"/>
</dbReference>
<sequence>MTALSRRQLMSVTEYFQLCKEHPDTRYEYIDGYVTMLAGETLNHAAIGANMYSLLRNALRGRSCRAYTSDACIQLSKERYVYPDATVTCNERDQGQVDAILYPHLVVEVFSPSTEDYDRGRKFTYYRNCSTIQEYVLINAMQASIEVCRRERNDLWILQLFGPNDMVELVTLGIQFPVSAVYEGIVFSGPNDRNDPA</sequence>
<dbReference type="Proteomes" id="UP000612362">
    <property type="component" value="Unassembled WGS sequence"/>
</dbReference>
<reference evidence="2" key="1">
    <citation type="submission" date="2020-10" db="EMBL/GenBank/DDBJ databases">
        <title>Taxonomic study of unclassified bacteria belonging to the class Ktedonobacteria.</title>
        <authorList>
            <person name="Yabe S."/>
            <person name="Wang C.M."/>
            <person name="Zheng Y."/>
            <person name="Sakai Y."/>
            <person name="Cavaletti L."/>
            <person name="Monciardini P."/>
            <person name="Donadio S."/>
        </authorList>
    </citation>
    <scope>NUCLEOTIDE SEQUENCE</scope>
    <source>
        <strain evidence="2">SOSP1-1</strain>
    </source>
</reference>
<dbReference type="RefSeq" id="WP_220194403.1">
    <property type="nucleotide sequence ID" value="NZ_BNJF01000001.1"/>
</dbReference>
<feature type="domain" description="Putative restriction endonuclease" evidence="1">
    <location>
        <begin position="13"/>
        <end position="178"/>
    </location>
</feature>
<organism evidence="2 3">
    <name type="scientific">Ktedonospora formicarum</name>
    <dbReference type="NCBI Taxonomy" id="2778364"/>
    <lineage>
        <taxon>Bacteria</taxon>
        <taxon>Bacillati</taxon>
        <taxon>Chloroflexota</taxon>
        <taxon>Ktedonobacteria</taxon>
        <taxon>Ktedonobacterales</taxon>
        <taxon>Ktedonobacteraceae</taxon>
        <taxon>Ktedonospora</taxon>
    </lineage>
</organism>
<dbReference type="PANTHER" id="PTHR36558">
    <property type="entry name" value="GLR1098 PROTEIN"/>
    <property type="match status" value="1"/>
</dbReference>
<dbReference type="EMBL" id="BNJF01000001">
    <property type="protein sequence ID" value="GHO45048.1"/>
    <property type="molecule type" value="Genomic_DNA"/>
</dbReference>
<evidence type="ECO:0000259" key="1">
    <source>
        <dbReference type="Pfam" id="PF05685"/>
    </source>
</evidence>
<accession>A0A8J3I2X5</accession>
<dbReference type="Gene3D" id="3.90.1570.10">
    <property type="entry name" value="tt1808, chain A"/>
    <property type="match status" value="1"/>
</dbReference>
<evidence type="ECO:0000313" key="3">
    <source>
        <dbReference type="Proteomes" id="UP000612362"/>
    </source>
</evidence>
<name>A0A8J3I2X5_9CHLR</name>
<protein>
    <recommendedName>
        <fullName evidence="1">Putative restriction endonuclease domain-containing protein</fullName>
    </recommendedName>
</protein>
<dbReference type="InterPro" id="IPR012296">
    <property type="entry name" value="Nuclease_put_TT1808"/>
</dbReference>
<dbReference type="InterPro" id="IPR011335">
    <property type="entry name" value="Restrct_endonuc-II-like"/>
</dbReference>
<dbReference type="Pfam" id="PF05685">
    <property type="entry name" value="Uma2"/>
    <property type="match status" value="1"/>
</dbReference>
<comment type="caution">
    <text evidence="2">The sequence shown here is derived from an EMBL/GenBank/DDBJ whole genome shotgun (WGS) entry which is preliminary data.</text>
</comment>
<keyword evidence="3" id="KW-1185">Reference proteome</keyword>
<evidence type="ECO:0000313" key="2">
    <source>
        <dbReference type="EMBL" id="GHO45048.1"/>
    </source>
</evidence>
<proteinExistence type="predicted"/>
<dbReference type="SUPFAM" id="SSF52980">
    <property type="entry name" value="Restriction endonuclease-like"/>
    <property type="match status" value="1"/>
</dbReference>